<evidence type="ECO:0000256" key="5">
    <source>
        <dbReference type="ARBA" id="ARBA00022741"/>
    </source>
</evidence>
<dbReference type="Gene3D" id="3.30.450.20">
    <property type="entry name" value="PAS domain"/>
    <property type="match status" value="1"/>
</dbReference>
<dbReference type="HOGENOM" id="CLU_000445_114_39_0"/>
<keyword evidence="6" id="KW-0418">Kinase</keyword>
<dbReference type="InterPro" id="IPR036890">
    <property type="entry name" value="HATPase_C_sf"/>
</dbReference>
<dbReference type="EC" id="2.7.13.3" evidence="2"/>
<evidence type="ECO:0000256" key="7">
    <source>
        <dbReference type="ARBA" id="ARBA00022840"/>
    </source>
</evidence>
<dbReference type="InParanoid" id="E6W6J4"/>
<dbReference type="CDD" id="cd00082">
    <property type="entry name" value="HisKA"/>
    <property type="match status" value="1"/>
</dbReference>
<evidence type="ECO:0000259" key="11">
    <source>
        <dbReference type="PROSITE" id="PS50112"/>
    </source>
</evidence>
<name>E6W6J4_DESIS</name>
<dbReference type="SMART" id="SM00387">
    <property type="entry name" value="HATPase_c"/>
    <property type="match status" value="1"/>
</dbReference>
<evidence type="ECO:0000256" key="6">
    <source>
        <dbReference type="ARBA" id="ARBA00022777"/>
    </source>
</evidence>
<dbReference type="PANTHER" id="PTHR43065">
    <property type="entry name" value="SENSOR HISTIDINE KINASE"/>
    <property type="match status" value="1"/>
</dbReference>
<keyword evidence="8" id="KW-0902">Two-component regulatory system</keyword>
<reference evidence="12 13" key="1">
    <citation type="submission" date="2010-12" db="EMBL/GenBank/DDBJ databases">
        <title>Complete sequence of Desulfurispirillum indicum S5.</title>
        <authorList>
            <consortium name="US DOE Joint Genome Institute"/>
            <person name="Lucas S."/>
            <person name="Copeland A."/>
            <person name="Lapidus A."/>
            <person name="Cheng J.-F."/>
            <person name="Goodwin L."/>
            <person name="Pitluck S."/>
            <person name="Chertkov O."/>
            <person name="Held B."/>
            <person name="Detter J.C."/>
            <person name="Han C."/>
            <person name="Tapia R."/>
            <person name="Land M."/>
            <person name="Hauser L."/>
            <person name="Kyrpides N."/>
            <person name="Ivanova N."/>
            <person name="Mikhailova N."/>
            <person name="Haggblom M."/>
            <person name="Rauschenbach I."/>
            <person name="Bini E."/>
            <person name="Woyke T."/>
        </authorList>
    </citation>
    <scope>NUCLEOTIDE SEQUENCE [LARGE SCALE GENOMIC DNA]</scope>
    <source>
        <strain evidence="13">ATCC BAA-1389 / DSM 22839 / S5</strain>
    </source>
</reference>
<dbReference type="Pfam" id="PF00989">
    <property type="entry name" value="PAS"/>
    <property type="match status" value="1"/>
</dbReference>
<dbReference type="OrthoDB" id="9776727at2"/>
<keyword evidence="13" id="KW-1185">Reference proteome</keyword>
<keyword evidence="7" id="KW-0067">ATP-binding</keyword>
<dbReference type="PRINTS" id="PR00344">
    <property type="entry name" value="BCTRLSENSOR"/>
</dbReference>
<dbReference type="eggNOG" id="COG5000">
    <property type="taxonomic scope" value="Bacteria"/>
</dbReference>
<evidence type="ECO:0000256" key="9">
    <source>
        <dbReference type="SAM" id="Coils"/>
    </source>
</evidence>
<dbReference type="EMBL" id="CP002432">
    <property type="protein sequence ID" value="ADU67329.1"/>
    <property type="molecule type" value="Genomic_DNA"/>
</dbReference>
<dbReference type="Gene3D" id="1.10.287.130">
    <property type="match status" value="1"/>
</dbReference>
<evidence type="ECO:0000256" key="4">
    <source>
        <dbReference type="ARBA" id="ARBA00022679"/>
    </source>
</evidence>
<dbReference type="InterPro" id="IPR004358">
    <property type="entry name" value="Sig_transdc_His_kin-like_C"/>
</dbReference>
<dbReference type="InterPro" id="IPR003594">
    <property type="entry name" value="HATPase_dom"/>
</dbReference>
<evidence type="ECO:0000256" key="1">
    <source>
        <dbReference type="ARBA" id="ARBA00000085"/>
    </source>
</evidence>
<evidence type="ECO:0000259" key="10">
    <source>
        <dbReference type="PROSITE" id="PS50109"/>
    </source>
</evidence>
<gene>
    <name evidence="12" type="ordered locus">Selin_2618</name>
</gene>
<dbReference type="InterPro" id="IPR000014">
    <property type="entry name" value="PAS"/>
</dbReference>
<dbReference type="STRING" id="653733.Selin_2618"/>
<evidence type="ECO:0000313" key="12">
    <source>
        <dbReference type="EMBL" id="ADU67329.1"/>
    </source>
</evidence>
<evidence type="ECO:0000256" key="8">
    <source>
        <dbReference type="ARBA" id="ARBA00023012"/>
    </source>
</evidence>
<sequence>MSEQLDLQELMKAMDYFNEQSRRLTESYAKLEDEVANLNLALDEKNRYLTNILESISNGVLGLDADGTITVVNRAAKEMLLIQHDDDILGRNIWHLSIFSDILDSCEDLTSDHLQNFSRQATLYLPGQKRRVIEYNLTPLEGSAGTILYFRDLTRIIELEQQAARNEKLAAMGEMAANIAHEIRNPLGSIELFASLLFRDLADDSKKQQLAANIVSGVRNLNSVISNLLLFTRNLSIQKETFDATALLDEVLKFSEHLKYKKNIRTIREVASGVELHGDFDLLNQVLLNLVQNAVNAIEESGTIALTVERDTDSDACVLRVEDDGKGMDQETLRKIFIPFYTTRARGTGLGLSIVNRIVEAHGGVLNVESQEGLGTTFTIKLPGCPRG</sequence>
<evidence type="ECO:0000256" key="2">
    <source>
        <dbReference type="ARBA" id="ARBA00012438"/>
    </source>
</evidence>
<keyword evidence="3" id="KW-0597">Phosphoprotein</keyword>
<dbReference type="InterPro" id="IPR035965">
    <property type="entry name" value="PAS-like_dom_sf"/>
</dbReference>
<dbReference type="PROSITE" id="PS50109">
    <property type="entry name" value="HIS_KIN"/>
    <property type="match status" value="1"/>
</dbReference>
<dbReference type="GO" id="GO:0005524">
    <property type="term" value="F:ATP binding"/>
    <property type="evidence" value="ECO:0007669"/>
    <property type="project" value="UniProtKB-KW"/>
</dbReference>
<evidence type="ECO:0000256" key="3">
    <source>
        <dbReference type="ARBA" id="ARBA00022553"/>
    </source>
</evidence>
<keyword evidence="5" id="KW-0547">Nucleotide-binding</keyword>
<accession>E6W6J4</accession>
<dbReference type="SUPFAM" id="SSF47384">
    <property type="entry name" value="Homodimeric domain of signal transducing histidine kinase"/>
    <property type="match status" value="1"/>
</dbReference>
<dbReference type="InterPro" id="IPR005467">
    <property type="entry name" value="His_kinase_dom"/>
</dbReference>
<dbReference type="Pfam" id="PF02518">
    <property type="entry name" value="HATPase_c"/>
    <property type="match status" value="1"/>
</dbReference>
<dbReference type="GO" id="GO:0000155">
    <property type="term" value="F:phosphorelay sensor kinase activity"/>
    <property type="evidence" value="ECO:0007669"/>
    <property type="project" value="InterPro"/>
</dbReference>
<dbReference type="InterPro" id="IPR036097">
    <property type="entry name" value="HisK_dim/P_sf"/>
</dbReference>
<dbReference type="RefSeq" id="WP_013507198.1">
    <property type="nucleotide sequence ID" value="NC_014836.1"/>
</dbReference>
<dbReference type="SMART" id="SM00388">
    <property type="entry name" value="HisKA"/>
    <property type="match status" value="1"/>
</dbReference>
<dbReference type="InterPro" id="IPR003661">
    <property type="entry name" value="HisK_dim/P_dom"/>
</dbReference>
<feature type="domain" description="PAS" evidence="11">
    <location>
        <begin position="45"/>
        <end position="86"/>
    </location>
</feature>
<dbReference type="AlphaFoldDB" id="E6W6J4"/>
<dbReference type="SUPFAM" id="SSF55874">
    <property type="entry name" value="ATPase domain of HSP90 chaperone/DNA topoisomerase II/histidine kinase"/>
    <property type="match status" value="1"/>
</dbReference>
<comment type="catalytic activity">
    <reaction evidence="1">
        <text>ATP + protein L-histidine = ADP + protein N-phospho-L-histidine.</text>
        <dbReference type="EC" id="2.7.13.3"/>
    </reaction>
</comment>
<dbReference type="PROSITE" id="PS50112">
    <property type="entry name" value="PAS"/>
    <property type="match status" value="1"/>
</dbReference>
<dbReference type="Gene3D" id="3.30.565.10">
    <property type="entry name" value="Histidine kinase-like ATPase, C-terminal domain"/>
    <property type="match status" value="1"/>
</dbReference>
<feature type="coiled-coil region" evidence="9">
    <location>
        <begin position="14"/>
        <end position="48"/>
    </location>
</feature>
<dbReference type="SUPFAM" id="SSF55785">
    <property type="entry name" value="PYP-like sensor domain (PAS domain)"/>
    <property type="match status" value="1"/>
</dbReference>
<dbReference type="PANTHER" id="PTHR43065:SF10">
    <property type="entry name" value="PEROXIDE STRESS-ACTIVATED HISTIDINE KINASE MAK3"/>
    <property type="match status" value="1"/>
</dbReference>
<organism evidence="12 13">
    <name type="scientific">Desulfurispirillum indicum (strain ATCC BAA-1389 / DSM 22839 / S5)</name>
    <dbReference type="NCBI Taxonomy" id="653733"/>
    <lineage>
        <taxon>Bacteria</taxon>
        <taxon>Pseudomonadati</taxon>
        <taxon>Chrysiogenota</taxon>
        <taxon>Chrysiogenia</taxon>
        <taxon>Chrysiogenales</taxon>
        <taxon>Chrysiogenaceae</taxon>
        <taxon>Desulfurispirillum</taxon>
    </lineage>
</organism>
<dbReference type="KEGG" id="din:Selin_2618"/>
<keyword evidence="9" id="KW-0175">Coiled coil</keyword>
<feature type="domain" description="Histidine kinase" evidence="10">
    <location>
        <begin position="178"/>
        <end position="386"/>
    </location>
</feature>
<dbReference type="FunCoup" id="E6W6J4">
    <property type="interactions" value="247"/>
</dbReference>
<keyword evidence="4" id="KW-0808">Transferase</keyword>
<protein>
    <recommendedName>
        <fullName evidence="2">histidine kinase</fullName>
        <ecNumber evidence="2">2.7.13.3</ecNumber>
    </recommendedName>
</protein>
<dbReference type="SMART" id="SM00091">
    <property type="entry name" value="PAS"/>
    <property type="match status" value="1"/>
</dbReference>
<dbReference type="InterPro" id="IPR013767">
    <property type="entry name" value="PAS_fold"/>
</dbReference>
<dbReference type="CDD" id="cd00130">
    <property type="entry name" value="PAS"/>
    <property type="match status" value="1"/>
</dbReference>
<dbReference type="Pfam" id="PF00512">
    <property type="entry name" value="HisKA"/>
    <property type="match status" value="1"/>
</dbReference>
<dbReference type="GO" id="GO:0006355">
    <property type="term" value="P:regulation of DNA-templated transcription"/>
    <property type="evidence" value="ECO:0007669"/>
    <property type="project" value="InterPro"/>
</dbReference>
<evidence type="ECO:0000313" key="13">
    <source>
        <dbReference type="Proteomes" id="UP000002572"/>
    </source>
</evidence>
<dbReference type="Proteomes" id="UP000002572">
    <property type="component" value="Chromosome"/>
</dbReference>
<proteinExistence type="predicted"/>